<sequence>MGRQNRQIAHLGEEMRRRWRGEEAMGGGGDGWSSGETNGRERENEGEDGRVGGGMGFTLEGEKPKVSSGHGGDYGTLQWPRSIELPA</sequence>
<feature type="region of interest" description="Disordered" evidence="1">
    <location>
        <begin position="1"/>
        <end position="87"/>
    </location>
</feature>
<keyword evidence="3" id="KW-1185">Reference proteome</keyword>
<accession>A0A0D3HIC1</accession>
<dbReference type="AlphaFoldDB" id="A0A0D3HIC1"/>
<reference evidence="2" key="1">
    <citation type="journal article" date="2009" name="Rice">
        <title>De Novo Next Generation Sequencing of Plant Genomes.</title>
        <authorList>
            <person name="Rounsley S."/>
            <person name="Marri P.R."/>
            <person name="Yu Y."/>
            <person name="He R."/>
            <person name="Sisneros N."/>
            <person name="Goicoechea J.L."/>
            <person name="Lee S.J."/>
            <person name="Angelova A."/>
            <person name="Kudrna D."/>
            <person name="Luo M."/>
            <person name="Affourtit J."/>
            <person name="Desany B."/>
            <person name="Knight J."/>
            <person name="Niazi F."/>
            <person name="Egholm M."/>
            <person name="Wing R.A."/>
        </authorList>
    </citation>
    <scope>NUCLEOTIDE SEQUENCE [LARGE SCALE GENOMIC DNA]</scope>
    <source>
        <strain evidence="2">cv. IRGC 105608</strain>
    </source>
</reference>
<dbReference type="PaxDb" id="65489-OBART11G03410.1"/>
<organism evidence="2">
    <name type="scientific">Oryza barthii</name>
    <dbReference type="NCBI Taxonomy" id="65489"/>
    <lineage>
        <taxon>Eukaryota</taxon>
        <taxon>Viridiplantae</taxon>
        <taxon>Streptophyta</taxon>
        <taxon>Embryophyta</taxon>
        <taxon>Tracheophyta</taxon>
        <taxon>Spermatophyta</taxon>
        <taxon>Magnoliopsida</taxon>
        <taxon>Liliopsida</taxon>
        <taxon>Poales</taxon>
        <taxon>Poaceae</taxon>
        <taxon>BOP clade</taxon>
        <taxon>Oryzoideae</taxon>
        <taxon>Oryzeae</taxon>
        <taxon>Oryzinae</taxon>
        <taxon>Oryza</taxon>
    </lineage>
</organism>
<evidence type="ECO:0008006" key="4">
    <source>
        <dbReference type="Google" id="ProtNLM"/>
    </source>
</evidence>
<dbReference type="Gramene" id="OBART11G03410.1">
    <property type="protein sequence ID" value="OBART11G03410.1"/>
    <property type="gene ID" value="OBART11G03410"/>
</dbReference>
<evidence type="ECO:0000313" key="2">
    <source>
        <dbReference type="EnsemblPlants" id="OBART11G03410.1"/>
    </source>
</evidence>
<dbReference type="Proteomes" id="UP000026960">
    <property type="component" value="Chromosome 11"/>
</dbReference>
<feature type="compositionally biased region" description="Basic and acidic residues" evidence="1">
    <location>
        <begin position="11"/>
        <end position="23"/>
    </location>
</feature>
<protein>
    <recommendedName>
        <fullName evidence="4">DUF834 domain-containing protein</fullName>
    </recommendedName>
</protein>
<evidence type="ECO:0000313" key="3">
    <source>
        <dbReference type="Proteomes" id="UP000026960"/>
    </source>
</evidence>
<dbReference type="HOGENOM" id="CLU_2486919_0_0_1"/>
<proteinExistence type="predicted"/>
<feature type="compositionally biased region" description="Basic and acidic residues" evidence="1">
    <location>
        <begin position="38"/>
        <end position="50"/>
    </location>
</feature>
<dbReference type="EnsemblPlants" id="OBART11G03410.1">
    <property type="protein sequence ID" value="OBART11G03410.1"/>
    <property type="gene ID" value="OBART11G03410"/>
</dbReference>
<evidence type="ECO:0000256" key="1">
    <source>
        <dbReference type="SAM" id="MobiDB-lite"/>
    </source>
</evidence>
<reference evidence="2" key="2">
    <citation type="submission" date="2015-03" db="UniProtKB">
        <authorList>
            <consortium name="EnsemblPlants"/>
        </authorList>
    </citation>
    <scope>IDENTIFICATION</scope>
</reference>
<name>A0A0D3HIC1_9ORYZ</name>